<proteinExistence type="predicted"/>
<reference evidence="4 5" key="1">
    <citation type="submission" date="2020-03" db="EMBL/GenBank/DDBJ databases">
        <title>Soil Listeria distribution.</title>
        <authorList>
            <person name="Liao J."/>
            <person name="Wiedmann M."/>
        </authorList>
    </citation>
    <scope>NUCLEOTIDE SEQUENCE [LARGE SCALE GENOMIC DNA]</scope>
    <source>
        <strain evidence="4 5">FSL L7-0741</strain>
    </source>
</reference>
<dbReference type="RefSeq" id="WP_185526286.1">
    <property type="nucleotide sequence ID" value="NZ_JAARWN010000010.1"/>
</dbReference>
<dbReference type="PANTHER" id="PTHR30185">
    <property type="entry name" value="CRYPTIC BETA-GLUCOSIDE BGL OPERON ANTITERMINATOR"/>
    <property type="match status" value="1"/>
</dbReference>
<comment type="caution">
    <text evidence="4">The sequence shown here is derived from an EMBL/GenBank/DDBJ whole genome shotgun (WGS) entry which is preliminary data.</text>
</comment>
<accession>A0A7X0Y597</accession>
<dbReference type="EMBL" id="JAARWN010000010">
    <property type="protein sequence ID" value="MBC1936814.1"/>
    <property type="molecule type" value="Genomic_DNA"/>
</dbReference>
<dbReference type="InterPro" id="IPR007737">
    <property type="entry name" value="Mga_HTH"/>
</dbReference>
<dbReference type="InterPro" id="IPR050661">
    <property type="entry name" value="BglG_antiterminators"/>
</dbReference>
<name>A0A7X0Y597_9LIST</name>
<keyword evidence="2" id="KW-0804">Transcription</keyword>
<organism evidence="4 5">
    <name type="scientific">Listeria grandensis</name>
    <dbReference type="NCBI Taxonomy" id="1494963"/>
    <lineage>
        <taxon>Bacteria</taxon>
        <taxon>Bacillati</taxon>
        <taxon>Bacillota</taxon>
        <taxon>Bacilli</taxon>
        <taxon>Bacillales</taxon>
        <taxon>Listeriaceae</taxon>
        <taxon>Listeria</taxon>
    </lineage>
</organism>
<feature type="domain" description="Mga helix-turn-helix" evidence="3">
    <location>
        <begin position="80"/>
        <end position="160"/>
    </location>
</feature>
<keyword evidence="1" id="KW-0805">Transcription regulation</keyword>
<protein>
    <recommendedName>
        <fullName evidence="3">Mga helix-turn-helix domain-containing protein</fullName>
    </recommendedName>
</protein>
<sequence length="492" mass="58161">MDFLFSRKQRLLYEMLTILYSENRFWTLDELAVKMPLSRPTIQSNLQLISQLLKPLQEDARLIRSFKGSYLYKNPSIGFNRIRLLLLTESIPFKFIDSITFKKHPSLSAFCEDNYISKSHFYKIIQECKTFLSDYEIIFHYANMEFKGKETNIRYFLYSFLWECYGGIKWPFSTHKDNRHFAKQRDLLSEELNFSFSYLEQLRHSFLVNITKLRFEQGYTIGSETPSNIIIFPELAKIVQDAISDTFSSSSIVRNETQYLYKMICINIWKSLKPDHVKKIIQSYRKDNPEETAFSNRVLELFKTEFGMDLSDNDQAVYSLLSIGDHARYMGSISREIYMARKIAYYKDCFPFYSNILDRFLTTLSLDSNYNSFTTAKDFLFLQLTYILECHKSLATFDPQIRIWVTHSSYSNKVTRIEKLVKKYSPFHVKVFTGHYPPKNYDLILSDVELPEFSDQNVFVYTDPPILGEIKRIENAVREINNQNLKKLKPNS</sequence>
<dbReference type="Pfam" id="PF05043">
    <property type="entry name" value="Mga"/>
    <property type="match status" value="1"/>
</dbReference>
<evidence type="ECO:0000256" key="1">
    <source>
        <dbReference type="ARBA" id="ARBA00023015"/>
    </source>
</evidence>
<evidence type="ECO:0000313" key="5">
    <source>
        <dbReference type="Proteomes" id="UP000535908"/>
    </source>
</evidence>
<evidence type="ECO:0000313" key="4">
    <source>
        <dbReference type="EMBL" id="MBC1936814.1"/>
    </source>
</evidence>
<evidence type="ECO:0000259" key="3">
    <source>
        <dbReference type="Pfam" id="PF05043"/>
    </source>
</evidence>
<evidence type="ECO:0000256" key="2">
    <source>
        <dbReference type="ARBA" id="ARBA00023163"/>
    </source>
</evidence>
<dbReference type="AlphaFoldDB" id="A0A7X0Y597"/>
<gene>
    <name evidence="4" type="ORF">HCA69_10580</name>
</gene>
<dbReference type="PANTHER" id="PTHR30185:SF18">
    <property type="entry name" value="TRANSCRIPTIONAL REGULATOR MTLR"/>
    <property type="match status" value="1"/>
</dbReference>
<dbReference type="Proteomes" id="UP000535908">
    <property type="component" value="Unassembled WGS sequence"/>
</dbReference>